<organism evidence="3 4">
    <name type="scientific">Bordetella genomosp. 2</name>
    <dbReference type="NCBI Taxonomy" id="1983456"/>
    <lineage>
        <taxon>Bacteria</taxon>
        <taxon>Pseudomonadati</taxon>
        <taxon>Pseudomonadota</taxon>
        <taxon>Betaproteobacteria</taxon>
        <taxon>Burkholderiales</taxon>
        <taxon>Alcaligenaceae</taxon>
        <taxon>Bordetella</taxon>
    </lineage>
</organism>
<dbReference type="Pfam" id="PF03401">
    <property type="entry name" value="TctC"/>
    <property type="match status" value="1"/>
</dbReference>
<feature type="chain" id="PRO_5012740530" evidence="2">
    <location>
        <begin position="39"/>
        <end position="338"/>
    </location>
</feature>
<dbReference type="InterPro" id="IPR005064">
    <property type="entry name" value="BUG"/>
</dbReference>
<gene>
    <name evidence="3" type="ORF">CAL24_20285</name>
</gene>
<feature type="signal peptide" evidence="2">
    <location>
        <begin position="1"/>
        <end position="38"/>
    </location>
</feature>
<dbReference type="CDD" id="cd13578">
    <property type="entry name" value="PBP2_Bug27"/>
    <property type="match status" value="1"/>
</dbReference>
<dbReference type="RefSeq" id="WP_094807741.1">
    <property type="nucleotide sequence ID" value="NZ_NEVT01000008.1"/>
</dbReference>
<comment type="caution">
    <text evidence="3">The sequence shown here is derived from an EMBL/GenBank/DDBJ whole genome shotgun (WGS) entry which is preliminary data.</text>
</comment>
<evidence type="ECO:0000256" key="2">
    <source>
        <dbReference type="SAM" id="SignalP"/>
    </source>
</evidence>
<keyword evidence="4" id="KW-1185">Reference proteome</keyword>
<dbReference type="Proteomes" id="UP000215633">
    <property type="component" value="Unassembled WGS sequence"/>
</dbReference>
<proteinExistence type="inferred from homology"/>
<dbReference type="Gene3D" id="3.40.190.10">
    <property type="entry name" value="Periplasmic binding protein-like II"/>
    <property type="match status" value="1"/>
</dbReference>
<name>A0A261VEQ2_9BORD</name>
<sequence length="338" mass="35984">MHHTRPQGPSRRRRLVAALALAGCAPLAGLLAGAPARAADWPAQQPIRLVVPAPAGGSLDILSRPLAAKLAGILGQAVVVENRGGAGGMVGADYVSKATPDGYTFLMGAIHHAIGATVNRNLVFDPARELVGVANIGTTPNVAIVNNRLPVRTPQELVAWLKQRGDKANYATGGPGTLQHLSMEWFKSLTGVQAMTVHYRGSSPAMSDLLGGQVDLMFETMPLALAQTRADAVRAVAVTSRERSPALPDLPTFNETVAPGFAVSSWYGVMAPAATPRPILERMHQAIEQALAMPDIVQTWQSAGVQPQPMSQAEFQAFWLGEIDRWGQIADEHDIRIE</sequence>
<dbReference type="Gene3D" id="3.40.190.150">
    <property type="entry name" value="Bordetella uptake gene, domain 1"/>
    <property type="match status" value="1"/>
</dbReference>
<dbReference type="PANTHER" id="PTHR42928">
    <property type="entry name" value="TRICARBOXYLATE-BINDING PROTEIN"/>
    <property type="match status" value="1"/>
</dbReference>
<dbReference type="InterPro" id="IPR042100">
    <property type="entry name" value="Bug_dom1"/>
</dbReference>
<evidence type="ECO:0000313" key="4">
    <source>
        <dbReference type="Proteomes" id="UP000215633"/>
    </source>
</evidence>
<dbReference type="SUPFAM" id="SSF53850">
    <property type="entry name" value="Periplasmic binding protein-like II"/>
    <property type="match status" value="1"/>
</dbReference>
<protein>
    <submittedName>
        <fullName evidence="3">ABC transporter substrate-binding protein</fullName>
    </submittedName>
</protein>
<reference evidence="4" key="1">
    <citation type="submission" date="2017-05" db="EMBL/GenBank/DDBJ databases">
        <title>Complete and WGS of Bordetella genogroups.</title>
        <authorList>
            <person name="Spilker T."/>
            <person name="Lipuma J."/>
        </authorList>
    </citation>
    <scope>NUCLEOTIDE SEQUENCE [LARGE SCALE GENOMIC DNA]</scope>
    <source>
        <strain evidence="4">AU8256</strain>
    </source>
</reference>
<evidence type="ECO:0000313" key="3">
    <source>
        <dbReference type="EMBL" id="OZI72626.1"/>
    </source>
</evidence>
<evidence type="ECO:0000256" key="1">
    <source>
        <dbReference type="ARBA" id="ARBA00006987"/>
    </source>
</evidence>
<accession>A0A261VEQ2</accession>
<comment type="similarity">
    <text evidence="1">Belongs to the UPF0065 (bug) family.</text>
</comment>
<keyword evidence="2" id="KW-0732">Signal</keyword>
<dbReference type="PANTHER" id="PTHR42928:SF5">
    <property type="entry name" value="BLR1237 PROTEIN"/>
    <property type="match status" value="1"/>
</dbReference>
<dbReference type="PIRSF" id="PIRSF017082">
    <property type="entry name" value="YflP"/>
    <property type="match status" value="1"/>
</dbReference>
<dbReference type="EMBL" id="NEVT01000008">
    <property type="protein sequence ID" value="OZI72626.1"/>
    <property type="molecule type" value="Genomic_DNA"/>
</dbReference>
<dbReference type="AlphaFoldDB" id="A0A261VEQ2"/>
<dbReference type="InterPro" id="IPR006311">
    <property type="entry name" value="TAT_signal"/>
</dbReference>
<dbReference type="PROSITE" id="PS51318">
    <property type="entry name" value="TAT"/>
    <property type="match status" value="1"/>
</dbReference>